<protein>
    <submittedName>
        <fullName evidence="1">Polyketide synthase</fullName>
    </submittedName>
</protein>
<keyword evidence="2" id="KW-1185">Reference proteome</keyword>
<evidence type="ECO:0000313" key="1">
    <source>
        <dbReference type="EMBL" id="MBR9651312.1"/>
    </source>
</evidence>
<proteinExistence type="predicted"/>
<dbReference type="EMBL" id="JADMKU010000006">
    <property type="protein sequence ID" value="MBR9651312.1"/>
    <property type="molecule type" value="Genomic_DNA"/>
</dbReference>
<name>A0ABS5HQT7_9RHOB</name>
<dbReference type="Proteomes" id="UP001195941">
    <property type="component" value="Unassembled WGS sequence"/>
</dbReference>
<comment type="caution">
    <text evidence="1">The sequence shown here is derived from an EMBL/GenBank/DDBJ whole genome shotgun (WGS) entry which is preliminary data.</text>
</comment>
<accession>A0ABS5HQT7</accession>
<dbReference type="RefSeq" id="WP_212700829.1">
    <property type="nucleotide sequence ID" value="NZ_JADMKU010000006.1"/>
</dbReference>
<gene>
    <name evidence="1" type="ORF">IT775_09275</name>
</gene>
<sequence>MLKKLPILLGALFCVLTFALATSGFGHRFSTASEAGAEIYAAAYGLSASDLCGGSGEHGAGKDCDACRLLTTFHFPDRETGHVRLIPAPTAATAVAFGGRLSSLTRNTARPARAPPVA</sequence>
<reference evidence="1 2" key="1">
    <citation type="journal article" date="2021" name="Arch. Microbiol.">
        <title>Thalassobius aquimarinus sp. nov., isolated from the Sea of Japan seashore.</title>
        <authorList>
            <person name="Kurilenko V.V."/>
            <person name="Romanenko L.A."/>
            <person name="Chernysheva N.Y."/>
            <person name="Velansky P.V."/>
            <person name="Tekutyeva L.A."/>
            <person name="Isaeva M.P."/>
            <person name="Mikhailov V.V."/>
        </authorList>
    </citation>
    <scope>NUCLEOTIDE SEQUENCE [LARGE SCALE GENOMIC DNA]</scope>
    <source>
        <strain evidence="1 2">KMM 8518</strain>
    </source>
</reference>
<organism evidence="1 2">
    <name type="scientific">Thalassovita aquimarina</name>
    <dbReference type="NCBI Taxonomy" id="2785917"/>
    <lineage>
        <taxon>Bacteria</taxon>
        <taxon>Pseudomonadati</taxon>
        <taxon>Pseudomonadota</taxon>
        <taxon>Alphaproteobacteria</taxon>
        <taxon>Rhodobacterales</taxon>
        <taxon>Roseobacteraceae</taxon>
        <taxon>Thalassovita</taxon>
    </lineage>
</organism>
<evidence type="ECO:0000313" key="2">
    <source>
        <dbReference type="Proteomes" id="UP001195941"/>
    </source>
</evidence>